<dbReference type="Gene3D" id="2.120.10.30">
    <property type="entry name" value="TolB, C-terminal domain"/>
    <property type="match status" value="1"/>
</dbReference>
<dbReference type="PANTHER" id="PTHR13833:SF71">
    <property type="entry name" value="NHL DOMAIN-CONTAINING PROTEIN"/>
    <property type="match status" value="1"/>
</dbReference>
<evidence type="ECO:0000256" key="1">
    <source>
        <dbReference type="ARBA" id="ARBA00022737"/>
    </source>
</evidence>
<accession>A0A5J4Q3T7</accession>
<dbReference type="InterPro" id="IPR001258">
    <property type="entry name" value="NHL_repeat"/>
</dbReference>
<dbReference type="SUPFAM" id="SSF101898">
    <property type="entry name" value="NHL repeat"/>
    <property type="match status" value="1"/>
</dbReference>
<dbReference type="AlphaFoldDB" id="A0A5J4Q3T7"/>
<gene>
    <name evidence="2" type="ORF">EZS27_034209</name>
</gene>
<organism evidence="2">
    <name type="scientific">termite gut metagenome</name>
    <dbReference type="NCBI Taxonomy" id="433724"/>
    <lineage>
        <taxon>unclassified sequences</taxon>
        <taxon>metagenomes</taxon>
        <taxon>organismal metagenomes</taxon>
    </lineage>
</organism>
<dbReference type="Pfam" id="PF01436">
    <property type="entry name" value="NHL"/>
    <property type="match status" value="1"/>
</dbReference>
<protein>
    <submittedName>
        <fullName evidence="2">Uncharacterized protein</fullName>
    </submittedName>
</protein>
<reference evidence="2" key="1">
    <citation type="submission" date="2019-03" db="EMBL/GenBank/DDBJ databases">
        <title>Single cell metagenomics reveals metabolic interactions within the superorganism composed of flagellate Streblomastix strix and complex community of Bacteroidetes bacteria on its surface.</title>
        <authorList>
            <person name="Treitli S.C."/>
            <person name="Kolisko M."/>
            <person name="Husnik F."/>
            <person name="Keeling P."/>
            <person name="Hampl V."/>
        </authorList>
    </citation>
    <scope>NUCLEOTIDE SEQUENCE</scope>
    <source>
        <strain evidence="2">STM</strain>
    </source>
</reference>
<dbReference type="EMBL" id="SNRY01005298">
    <property type="protein sequence ID" value="KAA6315313.1"/>
    <property type="molecule type" value="Genomic_DNA"/>
</dbReference>
<name>A0A5J4Q3T7_9ZZZZ</name>
<keyword evidence="1" id="KW-0677">Repeat</keyword>
<evidence type="ECO:0000313" key="2">
    <source>
        <dbReference type="EMBL" id="KAA6315313.1"/>
    </source>
</evidence>
<sequence>MCFYGGTYAHAIGVIDISQVPLTLEKLNYNAPTAGGYRDGDLAEARFIGPFQLFFDPNGNCYIADMNNHCIRKITTEDKVETVVGIPGIAGFKDGGKEEALFNQPTGITVAKDGTVYVGDRGNNRVRKLAIE</sequence>
<dbReference type="InterPro" id="IPR011042">
    <property type="entry name" value="6-blade_b-propeller_TolB-like"/>
</dbReference>
<dbReference type="PANTHER" id="PTHR13833">
    <property type="match status" value="1"/>
</dbReference>
<dbReference type="PROSITE" id="PS51125">
    <property type="entry name" value="NHL"/>
    <property type="match status" value="1"/>
</dbReference>
<comment type="caution">
    <text evidence="2">The sequence shown here is derived from an EMBL/GenBank/DDBJ whole genome shotgun (WGS) entry which is preliminary data.</text>
</comment>
<proteinExistence type="predicted"/>